<evidence type="ECO:0000259" key="18">
    <source>
        <dbReference type="Pfam" id="PF03443"/>
    </source>
</evidence>
<evidence type="ECO:0000256" key="6">
    <source>
        <dbReference type="ARBA" id="ARBA00023001"/>
    </source>
</evidence>
<protein>
    <recommendedName>
        <fullName evidence="16">lytic cellulose monooxygenase (C4-dehydrogenating)</fullName>
        <ecNumber evidence="16">1.14.99.56</ecNumber>
    </recommendedName>
</protein>
<evidence type="ECO:0000256" key="9">
    <source>
        <dbReference type="ARBA" id="ARBA00023033"/>
    </source>
</evidence>
<comment type="similarity">
    <text evidence="14">Belongs to the polysaccharide monooxygenase AA9 family.</text>
</comment>
<keyword evidence="12" id="KW-0119">Carbohydrate metabolism</keyword>
<sequence>MKLLATITTLTSVASAHYVFPSLISAGATTEEWANVRQWTGYYTNGPVTDVSSLDIRCNVDGSTKSAKTLAVTAGSVLGFTAKSGITHPGVMQFYMAKVPQGKTAATWDGSGSVWFKVFNDKPTLGSSMTWPTDGKASASFTIPKAVPNGEYLVRAEHIALHSAGSTGGAQFYISCAQVSVTGGGSGTPGPLVAFPGAYKPADPGILINVYYPVPTSYTPPGPAVWTG</sequence>
<reference evidence="20" key="1">
    <citation type="submission" date="2016-03" db="EMBL/GenBank/DDBJ databases">
        <authorList>
            <person name="Guldener U."/>
        </authorList>
    </citation>
    <scope>NUCLEOTIDE SEQUENCE [LARGE SCALE GENOMIC DNA]</scope>
    <source>
        <strain evidence="20">04CH-RAC-A.6.1</strain>
    </source>
</reference>
<accession>A0A1E1K7H4</accession>
<dbReference type="GO" id="GO:0046872">
    <property type="term" value="F:metal ion binding"/>
    <property type="evidence" value="ECO:0007669"/>
    <property type="project" value="UniProtKB-KW"/>
</dbReference>
<dbReference type="CDD" id="cd21175">
    <property type="entry name" value="LPMO_AA9"/>
    <property type="match status" value="1"/>
</dbReference>
<proteinExistence type="inferred from homology"/>
<comment type="catalytic activity">
    <reaction evidence="15">
        <text>[(1-&gt;4)-beta-D-glucosyl]n+m + reduced acceptor + O2 = 4-dehydro-beta-D-glucosyl-[(1-&gt;4)-beta-D-glucosyl]n-1 + [(1-&gt;4)-beta-D-glucosyl]m + acceptor + H2O.</text>
        <dbReference type="EC" id="1.14.99.56"/>
    </reaction>
</comment>
<evidence type="ECO:0000256" key="8">
    <source>
        <dbReference type="ARBA" id="ARBA00023008"/>
    </source>
</evidence>
<evidence type="ECO:0000256" key="4">
    <source>
        <dbReference type="ARBA" id="ARBA00022723"/>
    </source>
</evidence>
<dbReference type="EC" id="1.14.99.56" evidence="16"/>
<name>A0A1E1K7H4_9HELO</name>
<evidence type="ECO:0000313" key="19">
    <source>
        <dbReference type="EMBL" id="CZS94035.1"/>
    </source>
</evidence>
<dbReference type="Gene3D" id="2.70.50.70">
    <property type="match status" value="1"/>
</dbReference>
<feature type="domain" description="Auxiliary Activity family 9 catalytic" evidence="18">
    <location>
        <begin position="17"/>
        <end position="218"/>
    </location>
</feature>
<keyword evidence="4" id="KW-0479">Metal-binding</keyword>
<keyword evidence="7" id="KW-0560">Oxidoreductase</keyword>
<feature type="chain" id="PRO_5009445791" description="lytic cellulose monooxygenase (C4-dehydrogenating)" evidence="17">
    <location>
        <begin position="17"/>
        <end position="228"/>
    </location>
</feature>
<organism evidence="19 20">
    <name type="scientific">Rhynchosporium agropyri</name>
    <dbReference type="NCBI Taxonomy" id="914238"/>
    <lineage>
        <taxon>Eukaryota</taxon>
        <taxon>Fungi</taxon>
        <taxon>Dikarya</taxon>
        <taxon>Ascomycota</taxon>
        <taxon>Pezizomycotina</taxon>
        <taxon>Leotiomycetes</taxon>
        <taxon>Helotiales</taxon>
        <taxon>Ploettnerulaceae</taxon>
        <taxon>Rhynchosporium</taxon>
    </lineage>
</organism>
<dbReference type="EMBL" id="FJUX01000017">
    <property type="protein sequence ID" value="CZS94035.1"/>
    <property type="molecule type" value="Genomic_DNA"/>
</dbReference>
<dbReference type="GO" id="GO:0030245">
    <property type="term" value="P:cellulose catabolic process"/>
    <property type="evidence" value="ECO:0007669"/>
    <property type="project" value="UniProtKB-KW"/>
</dbReference>
<evidence type="ECO:0000256" key="12">
    <source>
        <dbReference type="ARBA" id="ARBA00023277"/>
    </source>
</evidence>
<dbReference type="OrthoDB" id="3496539at2759"/>
<dbReference type="Pfam" id="PF03443">
    <property type="entry name" value="AA9"/>
    <property type="match status" value="1"/>
</dbReference>
<evidence type="ECO:0000256" key="7">
    <source>
        <dbReference type="ARBA" id="ARBA00023002"/>
    </source>
</evidence>
<keyword evidence="8" id="KW-0186">Copper</keyword>
<evidence type="ECO:0000256" key="5">
    <source>
        <dbReference type="ARBA" id="ARBA00022729"/>
    </source>
</evidence>
<evidence type="ECO:0000256" key="10">
    <source>
        <dbReference type="ARBA" id="ARBA00023157"/>
    </source>
</evidence>
<keyword evidence="5 17" id="KW-0732">Signal</keyword>
<dbReference type="InterPro" id="IPR005103">
    <property type="entry name" value="AA9_LPMO"/>
</dbReference>
<keyword evidence="11" id="KW-0325">Glycoprotein</keyword>
<evidence type="ECO:0000256" key="13">
    <source>
        <dbReference type="ARBA" id="ARBA00023326"/>
    </source>
</evidence>
<dbReference type="GO" id="GO:0005576">
    <property type="term" value="C:extracellular region"/>
    <property type="evidence" value="ECO:0007669"/>
    <property type="project" value="UniProtKB-SubCell"/>
</dbReference>
<dbReference type="GO" id="GO:0004497">
    <property type="term" value="F:monooxygenase activity"/>
    <property type="evidence" value="ECO:0007669"/>
    <property type="project" value="UniProtKB-KW"/>
</dbReference>
<keyword evidence="3" id="KW-0964">Secreted</keyword>
<evidence type="ECO:0000256" key="11">
    <source>
        <dbReference type="ARBA" id="ARBA00023180"/>
    </source>
</evidence>
<dbReference type="InterPro" id="IPR049892">
    <property type="entry name" value="AA9"/>
</dbReference>
<evidence type="ECO:0000256" key="14">
    <source>
        <dbReference type="ARBA" id="ARBA00044502"/>
    </source>
</evidence>
<feature type="signal peptide" evidence="17">
    <location>
        <begin position="1"/>
        <end position="16"/>
    </location>
</feature>
<keyword evidence="9" id="KW-0503">Monooxygenase</keyword>
<keyword evidence="6" id="KW-0136">Cellulose degradation</keyword>
<gene>
    <name evidence="19" type="ORF">RAG0_04069</name>
</gene>
<dbReference type="Proteomes" id="UP000178912">
    <property type="component" value="Unassembled WGS sequence"/>
</dbReference>
<evidence type="ECO:0000313" key="20">
    <source>
        <dbReference type="Proteomes" id="UP000178912"/>
    </source>
</evidence>
<dbReference type="AlphaFoldDB" id="A0A1E1K7H4"/>
<keyword evidence="10" id="KW-1015">Disulfide bond</keyword>
<comment type="cofactor">
    <cofactor evidence="1">
        <name>Cu(2+)</name>
        <dbReference type="ChEBI" id="CHEBI:29036"/>
    </cofactor>
</comment>
<dbReference type="PANTHER" id="PTHR33353:SF10">
    <property type="entry name" value="ENDO-BETA-1,4-GLUCANASE D"/>
    <property type="match status" value="1"/>
</dbReference>
<evidence type="ECO:0000256" key="15">
    <source>
        <dbReference type="ARBA" id="ARBA00045077"/>
    </source>
</evidence>
<keyword evidence="20" id="KW-1185">Reference proteome</keyword>
<evidence type="ECO:0000256" key="16">
    <source>
        <dbReference type="ARBA" id="ARBA00047174"/>
    </source>
</evidence>
<evidence type="ECO:0000256" key="1">
    <source>
        <dbReference type="ARBA" id="ARBA00001973"/>
    </source>
</evidence>
<keyword evidence="13" id="KW-0624">Polysaccharide degradation</keyword>
<evidence type="ECO:0000256" key="3">
    <source>
        <dbReference type="ARBA" id="ARBA00022525"/>
    </source>
</evidence>
<evidence type="ECO:0000256" key="17">
    <source>
        <dbReference type="SAM" id="SignalP"/>
    </source>
</evidence>
<dbReference type="PANTHER" id="PTHR33353">
    <property type="entry name" value="PUTATIVE (AFU_ORTHOLOGUE AFUA_1G12560)-RELATED"/>
    <property type="match status" value="1"/>
</dbReference>
<comment type="subcellular location">
    <subcellularLocation>
        <location evidence="2">Secreted</location>
    </subcellularLocation>
</comment>
<evidence type="ECO:0000256" key="2">
    <source>
        <dbReference type="ARBA" id="ARBA00004613"/>
    </source>
</evidence>